<organism evidence="2 3">
    <name type="scientific">Ligaoa zhengdingensis</name>
    <dbReference type="NCBI Taxonomy" id="2763658"/>
    <lineage>
        <taxon>Bacteria</taxon>
        <taxon>Bacillati</taxon>
        <taxon>Bacillota</taxon>
        <taxon>Clostridia</taxon>
        <taxon>Eubacteriales</taxon>
        <taxon>Oscillospiraceae</taxon>
        <taxon>Ligaoa</taxon>
    </lineage>
</organism>
<comment type="caution">
    <text evidence="2">The sequence shown here is derived from an EMBL/GenBank/DDBJ whole genome shotgun (WGS) entry which is preliminary data.</text>
</comment>
<feature type="transmembrane region" description="Helical" evidence="1">
    <location>
        <begin position="128"/>
        <end position="149"/>
    </location>
</feature>
<feature type="transmembrane region" description="Helical" evidence="1">
    <location>
        <begin position="57"/>
        <end position="80"/>
    </location>
</feature>
<feature type="transmembrane region" description="Helical" evidence="1">
    <location>
        <begin position="92"/>
        <end position="116"/>
    </location>
</feature>
<reference evidence="2" key="1">
    <citation type="submission" date="2020-08" db="EMBL/GenBank/DDBJ databases">
        <title>Genome public.</title>
        <authorList>
            <person name="Liu C."/>
            <person name="Sun Q."/>
        </authorList>
    </citation>
    <scope>NUCLEOTIDE SEQUENCE</scope>
    <source>
        <strain evidence="2">NSJ-31</strain>
    </source>
</reference>
<evidence type="ECO:0000313" key="3">
    <source>
        <dbReference type="Proteomes" id="UP000653127"/>
    </source>
</evidence>
<evidence type="ECO:0000313" key="2">
    <source>
        <dbReference type="EMBL" id="MBC8545630.1"/>
    </source>
</evidence>
<dbReference type="EMBL" id="JACRST010000001">
    <property type="protein sequence ID" value="MBC8545630.1"/>
    <property type="molecule type" value="Genomic_DNA"/>
</dbReference>
<protein>
    <submittedName>
        <fullName evidence="2">Uncharacterized protein</fullName>
    </submittedName>
</protein>
<dbReference type="Proteomes" id="UP000653127">
    <property type="component" value="Unassembled WGS sequence"/>
</dbReference>
<sequence length="230" mass="25426">MKAKQTVIRMIEGTKIGRQFIQEQRFRALFSTALGLSVNLLYAFYHGALGVVNQSLWFVAMCAYYIILSSMRFSAVLCGWKRKSVVPEDTEYFVAKLCGGLLALLSFILAVVVSISLSQNVAVKHGEIVMITIATYTFYKITIAIIRAIKQRKNTAPLLTVIRTIGYAEVAASLLTLQRSMLVSFGPMDDTSMDIMNGLTGISVCLFILLLGIFTISRSSKERKKADGTV</sequence>
<dbReference type="AlphaFoldDB" id="A0A926I3R5"/>
<evidence type="ECO:0000256" key="1">
    <source>
        <dbReference type="SAM" id="Phobius"/>
    </source>
</evidence>
<dbReference type="RefSeq" id="WP_249281782.1">
    <property type="nucleotide sequence ID" value="NZ_JACRST010000001.1"/>
</dbReference>
<proteinExistence type="predicted"/>
<keyword evidence="1" id="KW-1133">Transmembrane helix</keyword>
<feature type="transmembrane region" description="Helical" evidence="1">
    <location>
        <begin position="26"/>
        <end position="45"/>
    </location>
</feature>
<feature type="transmembrane region" description="Helical" evidence="1">
    <location>
        <begin position="156"/>
        <end position="175"/>
    </location>
</feature>
<accession>A0A926I3R5</accession>
<keyword evidence="1" id="KW-0472">Membrane</keyword>
<name>A0A926I3R5_9FIRM</name>
<feature type="transmembrane region" description="Helical" evidence="1">
    <location>
        <begin position="195"/>
        <end position="216"/>
    </location>
</feature>
<keyword evidence="1" id="KW-0812">Transmembrane</keyword>
<keyword evidence="3" id="KW-1185">Reference proteome</keyword>
<gene>
    <name evidence="2" type="ORF">H8711_01590</name>
</gene>